<accession>A0ACC1RPA3</accession>
<protein>
    <submittedName>
        <fullName evidence="1">Uncharacterized protein</fullName>
    </submittedName>
</protein>
<comment type="caution">
    <text evidence="1">The sequence shown here is derived from an EMBL/GenBank/DDBJ whole genome shotgun (WGS) entry which is preliminary data.</text>
</comment>
<gene>
    <name evidence="1" type="ORF">NM688_g8782</name>
</gene>
<sequence length="87" mass="9383">MNENVPPANQRSLASRTRAAAAARFVSSKPCTGVTVRDVAVPEVCVPPTLDCAALVSAAVRNLFAFDNFAVKKQQRQHAEKTRNTQS</sequence>
<keyword evidence="2" id="KW-1185">Reference proteome</keyword>
<dbReference type="Proteomes" id="UP001148662">
    <property type="component" value="Unassembled WGS sequence"/>
</dbReference>
<reference evidence="1" key="1">
    <citation type="submission" date="2022-07" db="EMBL/GenBank/DDBJ databases">
        <title>Genome Sequence of Phlebia brevispora.</title>
        <authorList>
            <person name="Buettner E."/>
        </authorList>
    </citation>
    <scope>NUCLEOTIDE SEQUENCE</scope>
    <source>
        <strain evidence="1">MPL23</strain>
    </source>
</reference>
<proteinExistence type="predicted"/>
<organism evidence="1 2">
    <name type="scientific">Phlebia brevispora</name>
    <dbReference type="NCBI Taxonomy" id="194682"/>
    <lineage>
        <taxon>Eukaryota</taxon>
        <taxon>Fungi</taxon>
        <taxon>Dikarya</taxon>
        <taxon>Basidiomycota</taxon>
        <taxon>Agaricomycotina</taxon>
        <taxon>Agaricomycetes</taxon>
        <taxon>Polyporales</taxon>
        <taxon>Meruliaceae</taxon>
        <taxon>Phlebia</taxon>
    </lineage>
</organism>
<dbReference type="EMBL" id="JANHOG010002471">
    <property type="protein sequence ID" value="KAJ3523086.1"/>
    <property type="molecule type" value="Genomic_DNA"/>
</dbReference>
<name>A0ACC1RPA3_9APHY</name>
<evidence type="ECO:0000313" key="1">
    <source>
        <dbReference type="EMBL" id="KAJ3523086.1"/>
    </source>
</evidence>
<evidence type="ECO:0000313" key="2">
    <source>
        <dbReference type="Proteomes" id="UP001148662"/>
    </source>
</evidence>